<comment type="caution">
    <text evidence="1">The sequence shown here is derived from an EMBL/GenBank/DDBJ whole genome shotgun (WGS) entry which is preliminary data.</text>
</comment>
<dbReference type="Proteomes" id="UP001284601">
    <property type="component" value="Unassembled WGS sequence"/>
</dbReference>
<sequence>MRRARAALELPASAAAVERLWADPAGWTAFVDGFERVVELDPEWPAVGARLVWASHPGGRGEVTEKVLRHEPGAELVTQLSDPDLTGVQRLAFAPPAGGAAGVGVALELEYALRRNGPFMVLADPLFVRRALRDSLRRTLERLAAELGR</sequence>
<reference evidence="1 2" key="2">
    <citation type="submission" date="2023-10" db="EMBL/GenBank/DDBJ databases">
        <authorList>
            <person name="Han X.F."/>
        </authorList>
    </citation>
    <scope>NUCLEOTIDE SEQUENCE [LARGE SCALE GENOMIC DNA]</scope>
    <source>
        <strain evidence="1 2">KCTC 39840</strain>
    </source>
</reference>
<keyword evidence="2" id="KW-1185">Reference proteome</keyword>
<organism evidence="1 2">
    <name type="scientific">Conexibacter stalactiti</name>
    <dbReference type="NCBI Taxonomy" id="1940611"/>
    <lineage>
        <taxon>Bacteria</taxon>
        <taxon>Bacillati</taxon>
        <taxon>Actinomycetota</taxon>
        <taxon>Thermoleophilia</taxon>
        <taxon>Solirubrobacterales</taxon>
        <taxon>Conexibacteraceae</taxon>
        <taxon>Conexibacter</taxon>
    </lineage>
</organism>
<dbReference type="RefSeq" id="WP_318600497.1">
    <property type="nucleotide sequence ID" value="NZ_JAWSTH010000115.1"/>
</dbReference>
<accession>A0ABU4HXZ1</accession>
<dbReference type="CDD" id="cd07812">
    <property type="entry name" value="SRPBCC"/>
    <property type="match status" value="1"/>
</dbReference>
<name>A0ABU4HXZ1_9ACTN</name>
<evidence type="ECO:0000313" key="1">
    <source>
        <dbReference type="EMBL" id="MDW5598029.1"/>
    </source>
</evidence>
<proteinExistence type="predicted"/>
<evidence type="ECO:0000313" key="2">
    <source>
        <dbReference type="Proteomes" id="UP001284601"/>
    </source>
</evidence>
<dbReference type="InterPro" id="IPR023393">
    <property type="entry name" value="START-like_dom_sf"/>
</dbReference>
<dbReference type="SUPFAM" id="SSF55961">
    <property type="entry name" value="Bet v1-like"/>
    <property type="match status" value="1"/>
</dbReference>
<gene>
    <name evidence="1" type="ORF">R7226_26980</name>
</gene>
<dbReference type="EMBL" id="JAWSTH010000115">
    <property type="protein sequence ID" value="MDW5598029.1"/>
    <property type="molecule type" value="Genomic_DNA"/>
</dbReference>
<dbReference type="Pfam" id="PF10604">
    <property type="entry name" value="Polyketide_cyc2"/>
    <property type="match status" value="1"/>
</dbReference>
<reference evidence="2" key="1">
    <citation type="submission" date="2023-07" db="EMBL/GenBank/DDBJ databases">
        <title>Conexibacter stalactiti sp. nov., isolated from stalactites in a lava cave and emended description of the genus Conexibacter.</title>
        <authorList>
            <person name="Lee S.D."/>
        </authorList>
    </citation>
    <scope>NUCLEOTIDE SEQUENCE [LARGE SCALE GENOMIC DNA]</scope>
    <source>
        <strain evidence="2">KCTC 39840</strain>
    </source>
</reference>
<protein>
    <submittedName>
        <fullName evidence="1">SRPBCC family protein</fullName>
    </submittedName>
</protein>
<dbReference type="Gene3D" id="3.30.530.20">
    <property type="match status" value="1"/>
</dbReference>
<dbReference type="InterPro" id="IPR019587">
    <property type="entry name" value="Polyketide_cyclase/dehydratase"/>
</dbReference>